<feature type="transmembrane region" description="Helical" evidence="8">
    <location>
        <begin position="367"/>
        <end position="394"/>
    </location>
</feature>
<dbReference type="PANTHER" id="PTHR48021">
    <property type="match status" value="1"/>
</dbReference>
<evidence type="ECO:0000313" key="11">
    <source>
        <dbReference type="RefSeq" id="XP_023170682.2"/>
    </source>
</evidence>
<name>A0A6J1M225_DROHY</name>
<gene>
    <name evidence="11" type="primary">LOC111599304</name>
</gene>
<dbReference type="OMA" id="QIICNVV"/>
<feature type="transmembrane region" description="Helical" evidence="8">
    <location>
        <begin position="336"/>
        <end position="355"/>
    </location>
</feature>
<keyword evidence="5 8" id="KW-0812">Transmembrane</keyword>
<feature type="transmembrane region" description="Helical" evidence="8">
    <location>
        <begin position="176"/>
        <end position="198"/>
    </location>
</feature>
<dbReference type="Gene3D" id="1.20.1250.20">
    <property type="entry name" value="MFS general substrate transporter like domains"/>
    <property type="match status" value="1"/>
</dbReference>
<dbReference type="InterPro" id="IPR005828">
    <property type="entry name" value="MFS_sugar_transport-like"/>
</dbReference>
<keyword evidence="6 8" id="KW-1133">Transmembrane helix</keyword>
<feature type="transmembrane region" description="Helical" evidence="8">
    <location>
        <begin position="311"/>
        <end position="329"/>
    </location>
</feature>
<dbReference type="InterPro" id="IPR044775">
    <property type="entry name" value="MFS_ERD6/Tret1-like"/>
</dbReference>
<keyword evidence="3" id="KW-1003">Cell membrane</keyword>
<dbReference type="PROSITE" id="PS00217">
    <property type="entry name" value="SUGAR_TRANSPORT_2"/>
    <property type="match status" value="1"/>
</dbReference>
<feature type="transmembrane region" description="Helical" evidence="8">
    <location>
        <begin position="406"/>
        <end position="425"/>
    </location>
</feature>
<evidence type="ECO:0000313" key="10">
    <source>
        <dbReference type="Proteomes" id="UP000504633"/>
    </source>
</evidence>
<dbReference type="InterPro" id="IPR020846">
    <property type="entry name" value="MFS_dom"/>
</dbReference>
<evidence type="ECO:0000256" key="3">
    <source>
        <dbReference type="ARBA" id="ARBA00022475"/>
    </source>
</evidence>
<feature type="transmembrane region" description="Helical" evidence="8">
    <location>
        <begin position="152"/>
        <end position="170"/>
    </location>
</feature>
<dbReference type="GO" id="GO:0051119">
    <property type="term" value="F:sugar transmembrane transporter activity"/>
    <property type="evidence" value="ECO:0007669"/>
    <property type="project" value="InterPro"/>
</dbReference>
<dbReference type="SUPFAM" id="SSF103473">
    <property type="entry name" value="MFS general substrate transporter"/>
    <property type="match status" value="1"/>
</dbReference>
<dbReference type="RefSeq" id="XP_023170682.2">
    <property type="nucleotide sequence ID" value="XM_023314914.2"/>
</dbReference>
<keyword evidence="2" id="KW-0813">Transport</keyword>
<reference evidence="11" key="1">
    <citation type="submission" date="2025-08" db="UniProtKB">
        <authorList>
            <consortium name="RefSeq"/>
        </authorList>
    </citation>
    <scope>IDENTIFICATION</scope>
    <source>
        <strain evidence="11">15085-1641.00</strain>
        <tissue evidence="11">Whole body</tissue>
    </source>
</reference>
<dbReference type="PROSITE" id="PS50850">
    <property type="entry name" value="MFS"/>
    <property type="match status" value="1"/>
</dbReference>
<feature type="transmembrane region" description="Helical" evidence="8">
    <location>
        <begin position="64"/>
        <end position="86"/>
    </location>
</feature>
<evidence type="ECO:0000256" key="6">
    <source>
        <dbReference type="ARBA" id="ARBA00022989"/>
    </source>
</evidence>
<dbReference type="CDD" id="cd17358">
    <property type="entry name" value="MFS_GLUT6_8_Class3_like"/>
    <property type="match status" value="1"/>
</dbReference>
<accession>A0A6J1M225</accession>
<dbReference type="AlphaFoldDB" id="A0A6J1M225"/>
<evidence type="ECO:0000256" key="7">
    <source>
        <dbReference type="ARBA" id="ARBA00023136"/>
    </source>
</evidence>
<keyword evidence="10" id="KW-1185">Reference proteome</keyword>
<feature type="domain" description="Major facilitator superfamily (MFS) profile" evidence="9">
    <location>
        <begin position="23"/>
        <end position="460"/>
    </location>
</feature>
<feature type="transmembrane region" description="Helical" evidence="8">
    <location>
        <begin position="119"/>
        <end position="140"/>
    </location>
</feature>
<organism evidence="10 11">
    <name type="scientific">Drosophila hydei</name>
    <name type="common">Fruit fly</name>
    <dbReference type="NCBI Taxonomy" id="7224"/>
    <lineage>
        <taxon>Eukaryota</taxon>
        <taxon>Metazoa</taxon>
        <taxon>Ecdysozoa</taxon>
        <taxon>Arthropoda</taxon>
        <taxon>Hexapoda</taxon>
        <taxon>Insecta</taxon>
        <taxon>Pterygota</taxon>
        <taxon>Neoptera</taxon>
        <taxon>Endopterygota</taxon>
        <taxon>Diptera</taxon>
        <taxon>Brachycera</taxon>
        <taxon>Muscomorpha</taxon>
        <taxon>Ephydroidea</taxon>
        <taxon>Drosophilidae</taxon>
        <taxon>Drosophila</taxon>
    </lineage>
</organism>
<evidence type="ECO:0000256" key="8">
    <source>
        <dbReference type="SAM" id="Phobius"/>
    </source>
</evidence>
<dbReference type="GeneID" id="111599304"/>
<feature type="transmembrane region" description="Helical" evidence="8">
    <location>
        <begin position="437"/>
        <end position="456"/>
    </location>
</feature>
<protein>
    <submittedName>
        <fullName evidence="11">Facilitated trehalose transporter Tret1-like</fullName>
    </submittedName>
</protein>
<dbReference type="KEGG" id="dhe:111599304"/>
<dbReference type="InterPro" id="IPR050549">
    <property type="entry name" value="MFS_Trehalose_Transporter"/>
</dbReference>
<dbReference type="InterPro" id="IPR036259">
    <property type="entry name" value="MFS_trans_sf"/>
</dbReference>
<dbReference type="Proteomes" id="UP000504633">
    <property type="component" value="Unplaced"/>
</dbReference>
<keyword evidence="4" id="KW-0762">Sugar transport</keyword>
<dbReference type="OrthoDB" id="8120565at2759"/>
<sequence length="467" mass="51424">MMAKCWRRANCLLNQRNRHQLLATMLINLICISHGMGIGWLSPTLRKLQSTSSPLQFAMDVNDVSWVGSALGLGSMTGNILSGLFINRFGARLCLLCIAVPHTCLWFLVYFAQSVEFLIVGRFLAGITGGGIYIIHPLFLSEISDANIRGTLASLVMLSVNIGILLGYILGTHLAYHTMPAVMLICPLSYFTFVLLFIRDSPMQLIRKLRFAAAEKSFRYYKNIKDSDSLDKQTLAMLEFENIKLKLTNGDDNVPDKVSLKDFLTPLAAKGYAMAGVIVIANQFSGLFTMVNYMSDIFAKSGSNMDPNTSSIIIGVVQILGAYVSTLLCDVCGRKILMLISSAGVAMSLTAFGLFTHYSNIYDLGGWSWVPVALMSLDIFLGNIGLISCIFVLIVEMFPHKIRARATSISIVVCSSLVFLILNIFPLCMAQWGLPATMWSCACITAVCFICFLLFLKETKGKSMVED</sequence>
<comment type="subcellular location">
    <subcellularLocation>
        <location evidence="1">Cell membrane</location>
        <topology evidence="1">Multi-pass membrane protein</topology>
    </subcellularLocation>
</comment>
<proteinExistence type="predicted"/>
<evidence type="ECO:0000259" key="9">
    <source>
        <dbReference type="PROSITE" id="PS50850"/>
    </source>
</evidence>
<feature type="transmembrane region" description="Helical" evidence="8">
    <location>
        <begin position="93"/>
        <end position="113"/>
    </location>
</feature>
<evidence type="ECO:0000256" key="4">
    <source>
        <dbReference type="ARBA" id="ARBA00022597"/>
    </source>
</evidence>
<dbReference type="FunFam" id="1.20.1250.20:FF:000218">
    <property type="entry name" value="facilitated trehalose transporter Tret1"/>
    <property type="match status" value="1"/>
</dbReference>
<dbReference type="PANTHER" id="PTHR48021:SF33">
    <property type="entry name" value="AT22075P-RELATED"/>
    <property type="match status" value="1"/>
</dbReference>
<dbReference type="Pfam" id="PF00083">
    <property type="entry name" value="Sugar_tr"/>
    <property type="match status" value="1"/>
</dbReference>
<evidence type="ECO:0000256" key="5">
    <source>
        <dbReference type="ARBA" id="ARBA00022692"/>
    </source>
</evidence>
<dbReference type="InterPro" id="IPR005829">
    <property type="entry name" value="Sugar_transporter_CS"/>
</dbReference>
<evidence type="ECO:0000256" key="2">
    <source>
        <dbReference type="ARBA" id="ARBA00022448"/>
    </source>
</evidence>
<keyword evidence="7 8" id="KW-0472">Membrane</keyword>
<dbReference type="GO" id="GO:0005886">
    <property type="term" value="C:plasma membrane"/>
    <property type="evidence" value="ECO:0007669"/>
    <property type="project" value="UniProtKB-SubCell"/>
</dbReference>
<feature type="transmembrane region" description="Helical" evidence="8">
    <location>
        <begin position="21"/>
        <end position="41"/>
    </location>
</feature>
<feature type="transmembrane region" description="Helical" evidence="8">
    <location>
        <begin position="271"/>
        <end position="291"/>
    </location>
</feature>
<evidence type="ECO:0000256" key="1">
    <source>
        <dbReference type="ARBA" id="ARBA00004651"/>
    </source>
</evidence>